<dbReference type="GO" id="GO:0002755">
    <property type="term" value="P:MyD88-dependent toll-like receptor signaling pathway"/>
    <property type="evidence" value="ECO:0007669"/>
    <property type="project" value="TreeGrafter"/>
</dbReference>
<evidence type="ECO:0000256" key="5">
    <source>
        <dbReference type="ARBA" id="ARBA00022475"/>
    </source>
</evidence>
<evidence type="ECO:0000256" key="10">
    <source>
        <dbReference type="ARBA" id="ARBA00022737"/>
    </source>
</evidence>
<dbReference type="FunFam" id="3.40.50.10140:FF:000006">
    <property type="entry name" value="Toll-like receptor 4"/>
    <property type="match status" value="1"/>
</dbReference>
<evidence type="ECO:0000256" key="19">
    <source>
        <dbReference type="ARBA" id="ARBA00023273"/>
    </source>
</evidence>
<keyword evidence="15 22" id="KW-0472">Membrane</keyword>
<dbReference type="GO" id="GO:0006954">
    <property type="term" value="P:inflammatory response"/>
    <property type="evidence" value="ECO:0007669"/>
    <property type="project" value="UniProtKB-UniRule"/>
</dbReference>
<dbReference type="SMART" id="SM00255">
    <property type="entry name" value="TIR"/>
    <property type="match status" value="1"/>
</dbReference>
<dbReference type="GO" id="GO:0001726">
    <property type="term" value="C:ruffle"/>
    <property type="evidence" value="ECO:0007669"/>
    <property type="project" value="UniProtKB-SubCell"/>
</dbReference>
<evidence type="ECO:0000313" key="25">
    <source>
        <dbReference type="EMBL" id="QPT55032.1"/>
    </source>
</evidence>
<evidence type="ECO:0000256" key="14">
    <source>
        <dbReference type="ARBA" id="ARBA00022989"/>
    </source>
</evidence>
<keyword evidence="19" id="KW-0966">Cell projection</keyword>
<keyword evidence="18 21" id="KW-0395">Inflammatory response</keyword>
<dbReference type="PROSITE" id="PS50104">
    <property type="entry name" value="TIR"/>
    <property type="match status" value="1"/>
</dbReference>
<dbReference type="InterPro" id="IPR001611">
    <property type="entry name" value="Leu-rich_rpt"/>
</dbReference>
<dbReference type="GO" id="GO:0004888">
    <property type="term" value="F:transmembrane signaling receptor activity"/>
    <property type="evidence" value="ECO:0007669"/>
    <property type="project" value="InterPro"/>
</dbReference>
<feature type="domain" description="TIR" evidence="24">
    <location>
        <begin position="674"/>
        <end position="817"/>
    </location>
</feature>
<dbReference type="Gene3D" id="3.40.50.10140">
    <property type="entry name" value="Toll/interleukin-1 receptor homology (TIR) domain"/>
    <property type="match status" value="1"/>
</dbReference>
<dbReference type="GO" id="GO:0005886">
    <property type="term" value="C:plasma membrane"/>
    <property type="evidence" value="ECO:0007669"/>
    <property type="project" value="UniProtKB-SubCell"/>
</dbReference>
<keyword evidence="12" id="KW-0832">Ubl conjugation</keyword>
<comment type="similarity">
    <text evidence="4 21">Belongs to the Toll-like receptor family.</text>
</comment>
<evidence type="ECO:0000256" key="23">
    <source>
        <dbReference type="SAM" id="SignalP"/>
    </source>
</evidence>
<evidence type="ECO:0000256" key="11">
    <source>
        <dbReference type="ARBA" id="ARBA00022753"/>
    </source>
</evidence>
<keyword evidence="17" id="KW-0325">Glycoprotein</keyword>
<dbReference type="InterPro" id="IPR035897">
    <property type="entry name" value="Toll_tir_struct_dom_sf"/>
</dbReference>
<evidence type="ECO:0000256" key="22">
    <source>
        <dbReference type="SAM" id="Phobius"/>
    </source>
</evidence>
<dbReference type="InterPro" id="IPR017241">
    <property type="entry name" value="Toll-like_receptor"/>
</dbReference>
<evidence type="ECO:0000256" key="12">
    <source>
        <dbReference type="ARBA" id="ARBA00022843"/>
    </source>
</evidence>
<dbReference type="InterPro" id="IPR032675">
    <property type="entry name" value="LRR_dom_sf"/>
</dbReference>
<dbReference type="InterPro" id="IPR000157">
    <property type="entry name" value="TIR_dom"/>
</dbReference>
<evidence type="ECO:0000256" key="2">
    <source>
        <dbReference type="ARBA" id="ARBA00004412"/>
    </source>
</evidence>
<dbReference type="GO" id="GO:0050829">
    <property type="term" value="P:defense response to Gram-negative bacterium"/>
    <property type="evidence" value="ECO:0007669"/>
    <property type="project" value="TreeGrafter"/>
</dbReference>
<dbReference type="Gene3D" id="3.80.10.10">
    <property type="entry name" value="Ribonuclease Inhibitor"/>
    <property type="match status" value="1"/>
</dbReference>
<reference evidence="25" key="1">
    <citation type="journal article" date="2021" name="Int J Biol">
        <title>Molecular characterization and expression analysis of Tf_TLR4 and Tf_TRIL in yellow catfish Tachysurus fulvidraco responding to Edwardsiella ictaluri challenge.</title>
        <authorList>
            <person name="Chen K."/>
            <person name="Zhao F."/>
            <person name="Ouyang G."/>
            <person name="Shi Z."/>
            <person name="Ma L."/>
            <person name="Wang B."/>
            <person name="Guo R."/>
            <person name="Xiao W."/>
            <person name="Zhu F."/>
            <person name="Wei K."/>
            <person name="Xu Z."/>
            <person name="Ji W."/>
        </authorList>
    </citation>
    <scope>NUCLEOTIDE SEQUENCE</scope>
</reference>
<dbReference type="InterPro" id="IPR003591">
    <property type="entry name" value="Leu-rich_rpt_typical-subtyp"/>
</dbReference>
<dbReference type="GO" id="GO:0046696">
    <property type="term" value="C:lipopolysaccharide receptor complex"/>
    <property type="evidence" value="ECO:0007669"/>
    <property type="project" value="TreeGrafter"/>
</dbReference>
<comment type="subcellular location">
    <subcellularLocation>
        <location evidence="1">Cell membrane</location>
        <topology evidence="1">Single-pass type I membrane protein</topology>
    </subcellularLocation>
    <subcellularLocation>
        <location evidence="3">Cell projection</location>
        <location evidence="3">Ruffle</location>
    </subcellularLocation>
    <subcellularLocation>
        <location evidence="2">Early endosome</location>
    </subcellularLocation>
</comment>
<dbReference type="Pfam" id="PF01582">
    <property type="entry name" value="TIR"/>
    <property type="match status" value="1"/>
</dbReference>
<dbReference type="AlphaFoldDB" id="A0A7T3CIY8"/>
<evidence type="ECO:0000256" key="20">
    <source>
        <dbReference type="ARBA" id="ARBA00040109"/>
    </source>
</evidence>
<organism evidence="25">
    <name type="scientific">Tachysurus fulvidraco</name>
    <name type="common">Yellow catfish</name>
    <name type="synonym">Pimelodus fulvidraco</name>
    <dbReference type="NCBI Taxonomy" id="1234273"/>
    <lineage>
        <taxon>Eukaryota</taxon>
        <taxon>Metazoa</taxon>
        <taxon>Chordata</taxon>
        <taxon>Craniata</taxon>
        <taxon>Vertebrata</taxon>
        <taxon>Euteleostomi</taxon>
        <taxon>Actinopterygii</taxon>
        <taxon>Neopterygii</taxon>
        <taxon>Teleostei</taxon>
        <taxon>Ostariophysi</taxon>
        <taxon>Siluriformes</taxon>
        <taxon>Bagridae</taxon>
        <taxon>Tachysurus</taxon>
    </lineage>
</organism>
<dbReference type="GO" id="GO:0045087">
    <property type="term" value="P:innate immune response"/>
    <property type="evidence" value="ECO:0007669"/>
    <property type="project" value="UniProtKB-UniRule"/>
</dbReference>
<dbReference type="SMART" id="SM00369">
    <property type="entry name" value="LRR_TYP"/>
    <property type="match status" value="11"/>
</dbReference>
<dbReference type="SUPFAM" id="SSF52200">
    <property type="entry name" value="Toll/Interleukin receptor TIR domain"/>
    <property type="match status" value="1"/>
</dbReference>
<evidence type="ECO:0000256" key="21">
    <source>
        <dbReference type="PIRNR" id="PIRNR037595"/>
    </source>
</evidence>
<dbReference type="EMBL" id="MW290979">
    <property type="protein sequence ID" value="QPT55032.1"/>
    <property type="molecule type" value="mRNA"/>
</dbReference>
<sequence>MTVFCTAEGILPFIVFIFIQHGNAEECTKDIYDRHYSCEGRNLTHIPTSIPSSVEKLDFSFNLLPYLQKHLFPPLYDLQVLDLTRCQIQSIADDAFHNVNNVTTLILTGNPISYTAPNGLKSLHKLKRLVLVDTGLLSLNVQLNNLTKLQELNVGSNTIQTIALPRFMINFKDFCVLDLHANNISSLKVSHTTVLREMRGNITLILSSNPIMHIEPGSFKDIYLKELNIQSTFVSPDAMRDGLTALSGLNVGKILIGNYQVDKRIKISDADYLDGLCLINFKEIYFLQKEFSDSEINVYHCMVNATKITLKQGSTRAMHGSFHQLKELHIHFSRSPIILELSHLHMLEKLVVDKSNPLYLHGMNDLPKLQHVDLSENKLILSDCCSKFFRGMPNIHTLNLSFNSIIYFSKNPFSGLESLEILDIHFTTLRSLNAQFKFFKSLNRLQYLDISYSDSRFLQTMAFRYLSSLKVLKMAGNNFQGDALSYIFKNVTTLEVLDLSNCGIQNIGRRAFQSLSNLRHLFLSQNKLTVLDFATLPNLKSLTLLDVGTNNIFNIPLYVLQNLPKNLSSLVLSFNPIECSCSQIDFIIWIRNNQQLLQQSGKILCKILSQDSGLRVIDFDIEGCVHIRRLTIALCVFAVTFLVFVSLLTYKFQFYLRYGCILLRGYKASRQQEWSYDAFVIYSNKDESWVMDELVENLENGNPPIHLCLHVRDFEAGKAITSNIIDEGIMGSRKVIVVVSKHFMESSWCRFEFEVAQSWLVMQRSANIIIIILEDVEEEKSKKVFGLHKHLKNNTYLKWSGNPINNMTFWIRLRKAVIARN</sequence>
<evidence type="ECO:0000256" key="15">
    <source>
        <dbReference type="ARBA" id="ARBA00023136"/>
    </source>
</evidence>
<evidence type="ECO:0000259" key="24">
    <source>
        <dbReference type="PROSITE" id="PS50104"/>
    </source>
</evidence>
<feature type="signal peptide" evidence="23">
    <location>
        <begin position="1"/>
        <end position="24"/>
    </location>
</feature>
<feature type="chain" id="PRO_5031454589" description="Toll-like receptor 4" evidence="23">
    <location>
        <begin position="25"/>
        <end position="821"/>
    </location>
</feature>
<evidence type="ECO:0000256" key="7">
    <source>
        <dbReference type="ARBA" id="ARBA00022614"/>
    </source>
</evidence>
<evidence type="ECO:0000256" key="4">
    <source>
        <dbReference type="ARBA" id="ARBA00009634"/>
    </source>
</evidence>
<dbReference type="GO" id="GO:0032497">
    <property type="term" value="P:detection of lipopolysaccharide"/>
    <property type="evidence" value="ECO:0007669"/>
    <property type="project" value="TreeGrafter"/>
</dbReference>
<evidence type="ECO:0000256" key="18">
    <source>
        <dbReference type="ARBA" id="ARBA00023198"/>
    </source>
</evidence>
<keyword evidence="6 21" id="KW-0399">Innate immunity</keyword>
<evidence type="ECO:0000256" key="17">
    <source>
        <dbReference type="ARBA" id="ARBA00023180"/>
    </source>
</evidence>
<dbReference type="Pfam" id="PF13855">
    <property type="entry name" value="LRR_8"/>
    <property type="match status" value="3"/>
</dbReference>
<evidence type="ECO:0000256" key="3">
    <source>
        <dbReference type="ARBA" id="ARBA00004466"/>
    </source>
</evidence>
<dbReference type="GO" id="GO:0034142">
    <property type="term" value="P:toll-like receptor 4 signaling pathway"/>
    <property type="evidence" value="ECO:0007669"/>
    <property type="project" value="TreeGrafter"/>
</dbReference>
<keyword evidence="16 21" id="KW-0675">Receptor</keyword>
<evidence type="ECO:0000256" key="1">
    <source>
        <dbReference type="ARBA" id="ARBA00004251"/>
    </source>
</evidence>
<proteinExistence type="evidence at transcript level"/>
<evidence type="ECO:0000256" key="9">
    <source>
        <dbReference type="ARBA" id="ARBA00022729"/>
    </source>
</evidence>
<evidence type="ECO:0000256" key="13">
    <source>
        <dbReference type="ARBA" id="ARBA00022859"/>
    </source>
</evidence>
<dbReference type="GO" id="GO:0001530">
    <property type="term" value="F:lipopolysaccharide binding"/>
    <property type="evidence" value="ECO:0007669"/>
    <property type="project" value="TreeGrafter"/>
</dbReference>
<keyword evidence="7" id="KW-0433">Leucine-rich repeat</keyword>
<keyword evidence="13 21" id="KW-0391">Immunity</keyword>
<keyword evidence="10" id="KW-0677">Repeat</keyword>
<dbReference type="PANTHER" id="PTHR24365:SF521">
    <property type="entry name" value="TOLL-LIKE RECEPTOR 4"/>
    <property type="match status" value="1"/>
</dbReference>
<gene>
    <name evidence="25" type="primary">TLR4</name>
</gene>
<keyword evidence="11" id="KW-0967">Endosome</keyword>
<evidence type="ECO:0000256" key="16">
    <source>
        <dbReference type="ARBA" id="ARBA00023170"/>
    </source>
</evidence>
<dbReference type="PROSITE" id="PS51450">
    <property type="entry name" value="LRR"/>
    <property type="match status" value="1"/>
</dbReference>
<dbReference type="GO" id="GO:0005769">
    <property type="term" value="C:early endosome"/>
    <property type="evidence" value="ECO:0007669"/>
    <property type="project" value="UniProtKB-SubCell"/>
</dbReference>
<keyword evidence="5" id="KW-1003">Cell membrane</keyword>
<keyword evidence="8 22" id="KW-0812">Transmembrane</keyword>
<name>A0A7T3CIY8_TACFU</name>
<keyword evidence="9 23" id="KW-0732">Signal</keyword>
<keyword evidence="14 22" id="KW-1133">Transmembrane helix</keyword>
<dbReference type="PANTHER" id="PTHR24365">
    <property type="entry name" value="TOLL-LIKE RECEPTOR"/>
    <property type="match status" value="1"/>
</dbReference>
<protein>
    <recommendedName>
        <fullName evidence="20">Toll-like receptor 4</fullName>
    </recommendedName>
</protein>
<evidence type="ECO:0000256" key="6">
    <source>
        <dbReference type="ARBA" id="ARBA00022588"/>
    </source>
</evidence>
<accession>A0A7T3CIY8</accession>
<evidence type="ECO:0000256" key="8">
    <source>
        <dbReference type="ARBA" id="ARBA00022692"/>
    </source>
</evidence>
<dbReference type="GO" id="GO:0001875">
    <property type="term" value="F:lipopolysaccharide immune receptor activity"/>
    <property type="evidence" value="ECO:0007669"/>
    <property type="project" value="TreeGrafter"/>
</dbReference>
<dbReference type="SUPFAM" id="SSF52058">
    <property type="entry name" value="L domain-like"/>
    <property type="match status" value="2"/>
</dbReference>
<dbReference type="PIRSF" id="PIRSF037595">
    <property type="entry name" value="Toll-like_receptor"/>
    <property type="match status" value="1"/>
</dbReference>
<feature type="transmembrane region" description="Helical" evidence="22">
    <location>
        <begin position="630"/>
        <end position="650"/>
    </location>
</feature>
<dbReference type="SMR" id="A0A7T3CIY8"/>